<proteinExistence type="predicted"/>
<name>A0A1S1YYS3_FLAPC</name>
<evidence type="ECO:0000313" key="2">
    <source>
        <dbReference type="Proteomes" id="UP000179797"/>
    </source>
</evidence>
<protein>
    <submittedName>
        <fullName evidence="1">Uncharacterized protein</fullName>
    </submittedName>
</protein>
<dbReference type="Proteomes" id="UP000179797">
    <property type="component" value="Unassembled WGS sequence"/>
</dbReference>
<sequence>MNKTYILTLIGVLLTSLLFAQDYYVLHLSGKVKETDSQRNLMVGDVIKAETELEFLSESAKVIVISKESGRMLIDGSKGKKSYKGEFIDLVKNVLFPVASNESMSTRKSIETKNEDVTDLQSYFGEEQRAIIGDEYIIHGDPTVFKKKGGSSYIYKYYIGKDAINKVMRIADGEIRLDKKALYPIESYDIPENGSKVEFYFTNVISKKSIKLAEFKLCYVNTKSLKKEVATLLTALQIQGNDQEISNQVNAYISQQYGVPFEGEVDKWLTSVGFISQSN</sequence>
<accession>A0A1S1YYS3</accession>
<dbReference type="RefSeq" id="WP_044218480.1">
    <property type="nucleotide sequence ID" value="NZ_JRYR02000001.1"/>
</dbReference>
<evidence type="ECO:0000313" key="1">
    <source>
        <dbReference type="EMBL" id="OHX66161.1"/>
    </source>
</evidence>
<gene>
    <name evidence="1" type="ORF">NH26_07255</name>
</gene>
<keyword evidence="2" id="KW-1185">Reference proteome</keyword>
<comment type="caution">
    <text evidence="1">The sequence shown here is derived from an EMBL/GenBank/DDBJ whole genome shotgun (WGS) entry which is preliminary data.</text>
</comment>
<dbReference type="AlphaFoldDB" id="A0A1S1YYS3"/>
<organism evidence="1 2">
    <name type="scientific">Flammeovirga pacifica</name>
    <dbReference type="NCBI Taxonomy" id="915059"/>
    <lineage>
        <taxon>Bacteria</taxon>
        <taxon>Pseudomonadati</taxon>
        <taxon>Bacteroidota</taxon>
        <taxon>Cytophagia</taxon>
        <taxon>Cytophagales</taxon>
        <taxon>Flammeovirgaceae</taxon>
        <taxon>Flammeovirga</taxon>
    </lineage>
</organism>
<dbReference type="EMBL" id="JRYR02000001">
    <property type="protein sequence ID" value="OHX66161.1"/>
    <property type="molecule type" value="Genomic_DNA"/>
</dbReference>
<dbReference type="OrthoDB" id="978033at2"/>
<reference evidence="1 2" key="1">
    <citation type="journal article" date="2012" name="Int. J. Syst. Evol. Microbiol.">
        <title>Flammeovirga pacifica sp. nov., isolated from deep-sea sediment.</title>
        <authorList>
            <person name="Xu H."/>
            <person name="Fu Y."/>
            <person name="Yang N."/>
            <person name="Ding Z."/>
            <person name="Lai Q."/>
            <person name="Zeng R."/>
        </authorList>
    </citation>
    <scope>NUCLEOTIDE SEQUENCE [LARGE SCALE GENOMIC DNA]</scope>
    <source>
        <strain evidence="2">DSM 24597 / LMG 26175 / WPAGA1</strain>
    </source>
</reference>